<gene>
    <name evidence="1" type="ORF">A9404_01150</name>
</gene>
<dbReference type="Proteomes" id="UP000078596">
    <property type="component" value="Chromosome"/>
</dbReference>
<evidence type="ECO:0000313" key="2">
    <source>
        <dbReference type="Proteomes" id="UP000078596"/>
    </source>
</evidence>
<proteinExistence type="predicted"/>
<dbReference type="EMBL" id="CP016027">
    <property type="protein sequence ID" value="ANJ66164.1"/>
    <property type="molecule type" value="Genomic_DNA"/>
</dbReference>
<dbReference type="OrthoDB" id="9780310at2"/>
<dbReference type="STRING" id="1860122.A9404_01150"/>
<keyword evidence="2" id="KW-1185">Reference proteome</keyword>
<organism evidence="1 2">
    <name type="scientific">Halothiobacillus diazotrophicus</name>
    <dbReference type="NCBI Taxonomy" id="1860122"/>
    <lineage>
        <taxon>Bacteria</taxon>
        <taxon>Pseudomonadati</taxon>
        <taxon>Pseudomonadota</taxon>
        <taxon>Gammaproteobacteria</taxon>
        <taxon>Chromatiales</taxon>
        <taxon>Halothiobacillaceae</taxon>
        <taxon>Halothiobacillus</taxon>
    </lineage>
</organism>
<accession>A0A191ZE69</accession>
<dbReference type="AlphaFoldDB" id="A0A191ZE69"/>
<protein>
    <submittedName>
        <fullName evidence="1">Uncharacterized protein</fullName>
    </submittedName>
</protein>
<evidence type="ECO:0000313" key="1">
    <source>
        <dbReference type="EMBL" id="ANJ66164.1"/>
    </source>
</evidence>
<sequence>MNSSRRSIWVGFRQRLATSLIQDFYPEGMPDDWRNNYLVMMTSAVWIADTDADAADALAAVADAPKPVLAVLERGAGAAQSPFTDWLVDHADLPVIRLAPDEALWRPDAAASGCRVGLIPAQDQPKLLRTWIESFIAQAPEVPCALFVDGDQPSVPTMERLQTLVELMGL</sequence>
<reference evidence="1 2" key="1">
    <citation type="submission" date="2016-06" db="EMBL/GenBank/DDBJ databases">
        <title>Insight into the functional genes involving in sulfur oxidation in Pearl River water.</title>
        <authorList>
            <person name="Luo J."/>
            <person name="Tan X."/>
            <person name="Lin W."/>
        </authorList>
    </citation>
    <scope>NUCLEOTIDE SEQUENCE [LARGE SCALE GENOMIC DNA]</scope>
    <source>
        <strain evidence="1 2">LS2</strain>
    </source>
</reference>
<dbReference type="KEGG" id="haz:A9404_01150"/>
<name>A0A191ZE69_9GAMM</name>
<dbReference type="RefSeq" id="WP_066097899.1">
    <property type="nucleotide sequence ID" value="NZ_CP016027.1"/>
</dbReference>